<protein>
    <submittedName>
        <fullName evidence="1">Uncharacterized protein</fullName>
    </submittedName>
</protein>
<dbReference type="Proteomes" id="UP000269019">
    <property type="component" value="Chromosome"/>
</dbReference>
<dbReference type="AlphaFoldDB" id="A0A3G6J4S2"/>
<organism evidence="1 2">
    <name type="scientific">Corynebacterium choanae</name>
    <dbReference type="NCBI Taxonomy" id="1862358"/>
    <lineage>
        <taxon>Bacteria</taxon>
        <taxon>Bacillati</taxon>
        <taxon>Actinomycetota</taxon>
        <taxon>Actinomycetes</taxon>
        <taxon>Mycobacteriales</taxon>
        <taxon>Corynebacteriaceae</taxon>
        <taxon>Corynebacterium</taxon>
    </lineage>
</organism>
<sequence length="498" mass="53234">MRLLFTPGVTTETSGRWVTATGGKFARLAYMFPIREPQPTAAEPSSGNTPPRLVLPEWTDGSTSRFVVRMLSDAAFDTKVDIGLPVAHWRQDFPRVLTALAALPYESEVPFATEFLHYIHTTSALPRREETDPFQPYVLGAYNTPTARYVAEKSQPAVLERLANLAAVDLSQQTVAAQQAMQTVVDHPSLLAMEGVNIVVIGGDAACSPAAVLAACGARVHVVSRHAAPRIAGEYARLVADVLLDTDSIVEYIAALPGPVLIVSTVYAPGSQHVHLAVALDAIIAHVVGRRSDVTVCIPGSPTESYTTVEGKPTGAVLVAQGPNYAVAKFIERARLLLLADAHYQATCETPSGNASGYPANLDGVAGRLDPITGGAPAKRGARVIRMVLPPTLSSSVLRDRRIEKALAAAPRVGIHPTTVPDTQCAAAALLAVGWWQATQHPRPAFPPRLSVAPEFAIHGGLWFSRLPVTWRLVIGMVKAALPTPRKVKGRSTKRKVF</sequence>
<dbReference type="KEGG" id="ccho:CCHOA_02700"/>
<keyword evidence="2" id="KW-1185">Reference proteome</keyword>
<name>A0A3G6J4S2_9CORY</name>
<accession>A0A3G6J4S2</accession>
<dbReference type="EMBL" id="CP033896">
    <property type="protein sequence ID" value="AZA12956.1"/>
    <property type="molecule type" value="Genomic_DNA"/>
</dbReference>
<proteinExistence type="predicted"/>
<evidence type="ECO:0000313" key="1">
    <source>
        <dbReference type="EMBL" id="AZA12956.1"/>
    </source>
</evidence>
<evidence type="ECO:0000313" key="2">
    <source>
        <dbReference type="Proteomes" id="UP000269019"/>
    </source>
</evidence>
<gene>
    <name evidence="1" type="ORF">CCHOA_02700</name>
</gene>
<reference evidence="1 2" key="1">
    <citation type="submission" date="2018-11" db="EMBL/GenBank/DDBJ databases">
        <authorList>
            <person name="Kleinhagauer T."/>
            <person name="Glaeser S.P."/>
            <person name="Spergser J."/>
            <person name="Ruckert C."/>
            <person name="Kaempfer P."/>
            <person name="Busse H.-J."/>
        </authorList>
    </citation>
    <scope>NUCLEOTIDE SEQUENCE [LARGE SCALE GENOMIC DNA]</scope>
    <source>
        <strain evidence="1 2">200CH</strain>
    </source>
</reference>